<feature type="region of interest" description="Disordered" evidence="1">
    <location>
        <begin position="1220"/>
        <end position="1242"/>
    </location>
</feature>
<feature type="compositionally biased region" description="Basic and acidic residues" evidence="1">
    <location>
        <begin position="3841"/>
        <end position="3852"/>
    </location>
</feature>
<accession>A0A0F7V536</accession>
<feature type="region of interest" description="Disordered" evidence="1">
    <location>
        <begin position="3677"/>
        <end position="3698"/>
    </location>
</feature>
<feature type="region of interest" description="Disordered" evidence="1">
    <location>
        <begin position="1087"/>
        <end position="1113"/>
    </location>
</feature>
<feature type="region of interest" description="Disordered" evidence="1">
    <location>
        <begin position="354"/>
        <end position="386"/>
    </location>
</feature>
<feature type="domain" description="Rapamycin-insensitive companion of mTOR N-terminal" evidence="3">
    <location>
        <begin position="573"/>
        <end position="1440"/>
    </location>
</feature>
<feature type="region of interest" description="Disordered" evidence="1">
    <location>
        <begin position="782"/>
        <end position="821"/>
    </location>
</feature>
<feature type="region of interest" description="Disordered" evidence="1">
    <location>
        <begin position="4003"/>
        <end position="4044"/>
    </location>
</feature>
<evidence type="ECO:0000256" key="1">
    <source>
        <dbReference type="SAM" id="MobiDB-lite"/>
    </source>
</evidence>
<reference evidence="5" key="1">
    <citation type="journal article" date="2015" name="PLoS ONE">
        <title>Comprehensive Evaluation of Toxoplasma gondii VEG and Neospora caninum LIV Genomes with Tachyzoite Stage Transcriptome and Proteome Defines Novel Transcript Features.</title>
        <authorList>
            <person name="Ramaprasad A."/>
            <person name="Mourier T."/>
            <person name="Naeem R."/>
            <person name="Malas T.B."/>
            <person name="Moussa E."/>
            <person name="Panigrahi A."/>
            <person name="Vermont S.J."/>
            <person name="Otto T.D."/>
            <person name="Wastling J."/>
            <person name="Pain A."/>
        </authorList>
    </citation>
    <scope>NUCLEOTIDE SEQUENCE</scope>
    <source>
        <strain evidence="5">VEG</strain>
    </source>
</reference>
<feature type="region of interest" description="Disordered" evidence="1">
    <location>
        <begin position="329"/>
        <end position="348"/>
    </location>
</feature>
<feature type="domain" description="Rapamycin-insensitive companion of mTOR" evidence="4">
    <location>
        <begin position="3968"/>
        <end position="4201"/>
    </location>
</feature>
<dbReference type="SMART" id="SM01310">
    <property type="entry name" value="RICTOR_V"/>
    <property type="match status" value="1"/>
</dbReference>
<sequence>MSDTSGKAGAHFRSSEALSSEETKHAGRALFSEVGSPTPGDACNGGMTSSSVLAWPDGNFCARKDDKAFEGAPTPWAQIRAAERFCVARPLIGDGGSVDAQPGFAFTSDDDDSVLIHQADSMDAVGQQDTPVSSRHLERVLSFETFTVPHRLRKRALSIAAAGMLAAEERSHSTESSTDQPQGLHKGGRRRFQSECYAADGFALHRRRRSAGPHSADSKAQCDALPSAFSGAHTPFVEPNVSYQRDPVPVAGRLEVKPERLTRLALLNRQICDRSLPFPFTNRRGRVRFPNETLPPRVIREQLHGLRRLFRRITHVIRHTTFLCHEEDDDSLLGDNMSDPGDRKDSYCGHGRKAPCPDASDKRAEAPSSERQCSVSKESCPGGRRRSCSAGELELFLKASKDQATQHGETVRAGAARLVATETEETFEDDGVITEDVPDQKTMTTAGPTVWAHREVLSDEKDPTQRTRDMPYLTQKSCSFGAERSRRRHGEVDLCCLLRRLITVLQQGGPVAPKDVAVRPKERKIRSWLVSTESTSSLPSPSLYGHQYSGENAWQRQTERDHREGSTTFSCPVSALDLLPLSFIRTLRLLLVHPEAQCRVLAIEACTHLLASAVQHRRFASLQIPNIISKALLREPEVLLHPCFEHRHKSGMCPSQTGRLATDRRWPPEPHAPLSYSGIASYGAAEWNEPLAATASPTCSSALFSEREAALMFIRVWTAFCRAAPRATDTRGRKLAASRREPCGASYCRCVDLDLFTRPLLPDVFVYTVTAEAADTEDGGTANMAGAAQPNPAHFRAASTGGKTSSRNMPHAHVAPNRATTARQAEQAVRGIEGKAHATLGAGGGQRPDDSGGIHQGGRNRSLLTREIPSGLQWRVACLETILEFGFLCPCILVETRTAGVLVDALTDVEAQAYNPRLGPSICIFLIGLLSHRYPERLPEERSLSPPNDSMSTLACHTISPVVGGRGTRWSSLSEQFSSCRYTRSVHGQGWLKQDADTAVKTVPEDRCVCGRPLSSSSRIQLEQTCITELSRLCGVAVEIVQACASAETIAAAAGTGKDGAGRGRVRGGPVHHQAAPLPVFQFRRAPTGDADAPTRGPGATATGKSPAAGFPGARGPPKNQLLAGVNVPSGVISALWLYRRWILVSSALLCLSQSFSALVALWRLPTGLPSLVRLLASPIDPCTMCWILRLFHAMLSYAVGFEGRRMTLAECDSLSNRQIDKPAREHPSARASGSRREGASCHDDRYWSSSLVREPAGMDFIMRRRFHSGKEDERPFSCPWASDNGHRPPFSGTSSPRRRPSVSGLYSSPFGSRDLTRGTSALSVGSPFGSGSPASLSQDYGRPNWSEASDPARSAYADMAFSFASSSGEAPADRSGGGRNQSPGKAPYHFISSTNQPVTRDIVHTHSLLVARLMLHAQLHVVLAGLCSLRDDHHSRTADTPCLIPVIPSDVQFVPETLKIDVHGVTEMSSSFAQCLLCLERGPAPRGIAGTCSNRADLLSATQRQRCLKDSVLDTRLPGSTLHDLIPFAAIVRTEAAHLLYALVHTVAAYFPLHLLRHKLDAETVFRELRPPPAGAPSRSAWVDRDPSTRTSKQSRQAGQSLDAQSQEFYRCPVDADSAWPQSRWQQMGQMRGYQGPRDRLSQNRCGGQGGNELHRATNSADELRLRKPFGENYQANTRSETAPRSVHNVAGLDHVSLVTLSESTTRAEQASSSVWHGPRNYPRLLASCFKRGSDSTSLSVISTLSLLHFVAAPPVRCGLRSLLAGGKLVCKGEDDGICGSLRLLLRCGDPRRAPQDQTYDGLLSQYDREPTRRDLVTSWTFDSEDEAGEADVGEASFFVAPNPEGDLQDSLAGLRYSARLSALTENGAGAPGSAEAGCGASTYSGPAFVQRPYPQQNSEGGTRQVCGKYSVTTRMTRCQQKRIRPSPSSETGILYDRRGVAVHGISTSSRIQEEILRRLVVMHEEEEGQTKHVGSCPTLKMLSDVVPYIFGDSARIGLFHRLEVCWHAAPCVPMVLPRRSLLGGPASLCPPFDLSTVSFTSASMPKRVDVFGRNAGSGGPCSAVPSVSQSVTPSFPSGVERLAVNQGSCQMGSVKNIHPGPGNEIQSSAGEGASCLANVRGRLQDPQTCTPSVSWMSALIELMNATGVLQHPVQNAALWDWQLISRLLLGPLVSHLRFLVAFSSDLTRIFEIFLQQILTFFLPSSCGFSCLPWDMDNLHFLLIANALVSVLLIVPHNVLSLSLPPPESLWTLQARRHSRPFFQKTQPAHGVQANQRCRSVLPRNACAAGDKGLNVVGQQVEKETTHAGQHRSGRRMSFSVGSVKRGDSTTKPPVGLRSESQCDSKGLPGDVSTKFNQESSAGAGKRGSPDEETGAGLCGRRALLMEIAGLLLQELLLPPHVSPASVCRCASSVCPSLSTPPVTQVPQDRPTMTRSSPGCRSPPDTFPQTAVEGQEQIRTPPIARLSSPTPAAPGRNPARQRVAGENLRSSERDTHPQAQHTGAVARPADPTERLPPRVQGGSPEVLRRKVSSIMRSEKPTGAHSGPATDSHMNTKPHVRLVLPTPSALKTHERHRAAAVTREVPGESRVASCPVQAEPNTAYEPHGGGAACPLEGEEVQIAARHSTAVSQSEQICASDGGRLPILQQTCGIETRSQSVEGNHRHSPDSHRGAQNLRGEVGGSTMRSPPTLPPQTAPFGQTLSLAAAAETAIVRLRGKRVVYHVRMRTSEQLPAELGRPRRCCLSPSTGAQVWGSHSRASGSRGQDTLGGLAGSTAYGSCQVSRANHGFSGTEAAPSASLRNEQLRLAAVLPRVLADHHTLRTLSAQYGAIVGTFSASLEGVIQLSKAGIFTLLIQLIDQGAEKDTLVGHFFPHLCLDFVPARRVASRILSRGSLFLRLRCLAYWQRQILDDDTPTDVAVSVTGHQAELGGSLESRPIATEIFRDKSLNAGTERHRGGTKDWCCPGRTTARSDSEVSQSWHSVCESDDASAPSSGGSNVGLFAKTPRWAWQLQEVILKCLGPNQPALLRSEAIRIVTIVCRRKTRRAVRIILNLMETGKVSTESWPRVLQLQLLRADEGVRRGERDGWLYNLLNEYLAVAHGDGVETPQKWEGASPGQMQTEREKNSKDRLQHWPTHRQDSRARLYTQDAMCKEERDADSEAGIDPTGCEKIEFRSSKYSPVALRDQTPLKRFVYVRLVEHLMAKVFKLPEIWETRVLGSKVVDLDLYSPGASSAGAHRPPYSVGLGPRGGAVATAFGGYPDAWSRRRTSLRMKPAPPQFPLFQAEVDPGVVEKLVHVPGSIFPSSTSTTTGREATRPPVSWIFHLLQREEAAGSSVKPARGLALYQEASEASASCSSSHTQSVVEAAFAQLDANIVVPGLAAAITFRRGKMSKGGAGRGFTWMSFVPAQLQVQLVAILESRSMAAQLSRTGGSVANGEKNSGERLRQECRDNEDLGRRRGEDSEDEDAAVRVAAIIREKGVRIALEEGLVSEEAINARMWIVEQFSLDAMVFADSVSAAQRNAMRYVCTSSSSARSSVSSALSSRSSRSGSSSLTPWREQDAKFFSVKDDRTNPSVGLPFAETSADEMSDRWSRTGVDDPATVVAESPPPSARLEQRRGRASALDGLVDLSDLDESYSLVSLGNHEHRVPVRKLLVPRRLLSDVANRTGDKRFLMEGRASRRRSSNTKEDDDSVNGEVLSPFLDVALRVRVNAGGTYADRTGRFQRDAEKAAWEYLSRTEQMVSIWEQMKSSGTHAAAGRGSQAPLSGESSVQQSGLRKVDEETIPASSSEPESGHTPRDVTSQRGKDNEACGPRAMWNSIGPRCLTFNMESFLPPEDEARRSLDSHPERAASPPQEPSTLGPVVLCSGNFRWVFCMHRQPGQGRRDFADFNTFLRRWEQEQYMVHLVRLNGHIVVPRARRVAAAPPPSIISYLALTPSGCRVLLNHPTFLPYLESVLRRPNRVKSSEVCAAIWSVCQMASTSLGNEYLLEYERQKERRRRRAKAYAASKKGSDGEGSMKGGAQAGPCPHHGSGKERSVERIDSADSCGFETRNAGLAAPRPHRKMSLEYGSAVSPAKSTRVLETSEGNGGEQSVSGSLSDPGGENEVLMSVNGEAKRGDSRSLESGNFSSTCHRISRLLRNRDEAECNVSTSALLRLVMRIARRNSPPCVRSTCLHALSLVQVCEPAENAAAATHWDLAARGPVQERLFEYLAGIATGSEADTTDTEEECRDSDRAGRPPEEEKQRPSNLGFRPSVNRGVEGGAACSSRKEGNAADVHDSWISLGQLVWAPPFNPPVPPDGRDFSSLFSLEKAKGGNPGSNHPMSGRTPRNSMSAARTPRKRSKQDSLQRLEEGQQREVCLRDFTAEASSRSVSSSFHEDSMQDGFPSTSTSFDVPYTDGLPRETRARNENMASSLPDDSCRPSYACFGSQHWTILDMISKLPNSVAVRISGLTSQLQSVKHRNPSLFLSVELWWRVEQLMCLYCFSAHLRRLVASLFSETLNDPAALSYLDALSEHLSRLQGNDYHDMDGSG</sequence>
<dbReference type="PANTHER" id="PTHR13298">
    <property type="entry name" value="CYTOSOLIC REGULATOR PIANISSIMO"/>
    <property type="match status" value="1"/>
</dbReference>
<feature type="region of interest" description="Disordered" evidence="1">
    <location>
        <begin position="1570"/>
        <end position="1608"/>
    </location>
</feature>
<feature type="compositionally biased region" description="Polar residues" evidence="1">
    <location>
        <begin position="3766"/>
        <end position="3778"/>
    </location>
</feature>
<name>A0A0F7V536_TOXGV</name>
<feature type="region of interest" description="Disordered" evidence="1">
    <location>
        <begin position="1277"/>
        <end position="1350"/>
    </location>
</feature>
<feature type="compositionally biased region" description="Basic and acidic residues" evidence="1">
    <location>
        <begin position="4035"/>
        <end position="4044"/>
    </location>
</feature>
<dbReference type="GO" id="GO:0031932">
    <property type="term" value="C:TORC2 complex"/>
    <property type="evidence" value="ECO:0007669"/>
    <property type="project" value="InterPro"/>
</dbReference>
<gene>
    <name evidence="5" type="ORF">BN1205_069160</name>
</gene>
<feature type="region of interest" description="Disordered" evidence="1">
    <location>
        <begin position="168"/>
        <end position="190"/>
    </location>
</feature>
<evidence type="ECO:0000259" key="3">
    <source>
        <dbReference type="SMART" id="SM01308"/>
    </source>
</evidence>
<dbReference type="InterPro" id="IPR029452">
    <property type="entry name" value="RICTOR_V"/>
</dbReference>
<feature type="compositionally biased region" description="Polar residues" evidence="1">
    <location>
        <begin position="4084"/>
        <end position="4101"/>
    </location>
</feature>
<feature type="region of interest" description="Disordered" evidence="1">
    <location>
        <begin position="1"/>
        <end position="43"/>
    </location>
</feature>
<evidence type="ECO:0000259" key="2">
    <source>
        <dbReference type="SMART" id="SM01307"/>
    </source>
</evidence>
<feature type="region of interest" description="Disordered" evidence="1">
    <location>
        <begin position="4297"/>
        <end position="4358"/>
    </location>
</feature>
<feature type="compositionally biased region" description="Polar residues" evidence="1">
    <location>
        <begin position="2419"/>
        <end position="2440"/>
    </location>
</feature>
<feature type="region of interest" description="Disordered" evidence="1">
    <location>
        <begin position="3431"/>
        <end position="3465"/>
    </location>
</feature>
<dbReference type="InterPro" id="IPR029451">
    <property type="entry name" value="RICTOR_M"/>
</dbReference>
<feature type="region of interest" description="Disordered" evidence="1">
    <location>
        <begin position="3756"/>
        <end position="3817"/>
    </location>
</feature>
<feature type="compositionally biased region" description="Polar residues" evidence="1">
    <location>
        <begin position="1590"/>
        <end position="1608"/>
    </location>
</feature>
<evidence type="ECO:0000259" key="4">
    <source>
        <dbReference type="SMART" id="SM01310"/>
    </source>
</evidence>
<evidence type="ECO:0008006" key="6">
    <source>
        <dbReference type="Google" id="ProtNLM"/>
    </source>
</evidence>
<feature type="compositionally biased region" description="Basic and acidic residues" evidence="1">
    <location>
        <begin position="4235"/>
        <end position="4249"/>
    </location>
</feature>
<dbReference type="InterPro" id="IPR028267">
    <property type="entry name" value="Pianissimo_N"/>
</dbReference>
<feature type="compositionally biased region" description="Basic and acidic residues" evidence="1">
    <location>
        <begin position="4347"/>
        <end position="4358"/>
    </location>
</feature>
<proteinExistence type="predicted"/>
<feature type="region of interest" description="Disordered" evidence="1">
    <location>
        <begin position="4221"/>
        <end position="4275"/>
    </location>
</feature>
<feature type="compositionally biased region" description="Basic and acidic residues" evidence="1">
    <location>
        <begin position="3122"/>
        <end position="3139"/>
    </location>
</feature>
<dbReference type="SMART" id="SM01307">
    <property type="entry name" value="RICTOR_M"/>
    <property type="match status" value="1"/>
</dbReference>
<feature type="region of interest" description="Disordered" evidence="1">
    <location>
        <begin position="1368"/>
        <end position="1387"/>
    </location>
</feature>
<dbReference type="InterPro" id="IPR028268">
    <property type="entry name" value="Pianissimo_fam"/>
</dbReference>
<dbReference type="PANTHER" id="PTHR13298:SF11">
    <property type="entry name" value="RAPAMYCIN-INSENSITIVE COMPANION OF MTOR"/>
    <property type="match status" value="1"/>
</dbReference>
<feature type="region of interest" description="Disordered" evidence="1">
    <location>
        <begin position="3108"/>
        <end position="3139"/>
    </location>
</feature>
<feature type="compositionally biased region" description="Basic and acidic residues" evidence="1">
    <location>
        <begin position="3442"/>
        <end position="3463"/>
    </location>
</feature>
<protein>
    <recommendedName>
        <fullName evidence="6">Rapamycin-insensitive companion of mTOR N-terminal domain-containing protein</fullName>
    </recommendedName>
</protein>
<feature type="region of interest" description="Disordered" evidence="1">
    <location>
        <begin position="4378"/>
        <end position="4399"/>
    </location>
</feature>
<feature type="region of interest" description="Disordered" evidence="1">
    <location>
        <begin position="3841"/>
        <end position="3863"/>
    </location>
</feature>
<feature type="region of interest" description="Disordered" evidence="1">
    <location>
        <begin position="3578"/>
        <end position="3619"/>
    </location>
</feature>
<dbReference type="EMBL" id="LN714500">
    <property type="protein sequence ID" value="CEL76337.1"/>
    <property type="molecule type" value="Genomic_DNA"/>
</dbReference>
<feature type="region of interest" description="Disordered" evidence="1">
    <location>
        <begin position="2419"/>
        <end position="2556"/>
    </location>
</feature>
<feature type="region of interest" description="Disordered" evidence="1">
    <location>
        <begin position="2303"/>
        <end position="2376"/>
    </location>
</feature>
<evidence type="ECO:0000313" key="5">
    <source>
        <dbReference type="EMBL" id="CEL76337.1"/>
    </source>
</evidence>
<feature type="region of interest" description="Disordered" evidence="1">
    <location>
        <begin position="2656"/>
        <end position="2689"/>
    </location>
</feature>
<dbReference type="GO" id="GO:0038203">
    <property type="term" value="P:TORC2 signaling"/>
    <property type="evidence" value="ECO:0007669"/>
    <property type="project" value="TreeGrafter"/>
</dbReference>
<feature type="region of interest" description="Disordered" evidence="1">
    <location>
        <begin position="4071"/>
        <end position="4109"/>
    </location>
</feature>
<feature type="domain" description="Rapamycin-insensitive companion of mTOR middle" evidence="2">
    <location>
        <begin position="2136"/>
        <end position="2912"/>
    </location>
</feature>
<feature type="compositionally biased region" description="Basic and acidic residues" evidence="1">
    <location>
        <begin position="2662"/>
        <end position="2672"/>
    </location>
</feature>
<feature type="compositionally biased region" description="Acidic residues" evidence="1">
    <location>
        <begin position="4225"/>
        <end position="4234"/>
    </location>
</feature>
<dbReference type="SMART" id="SM01308">
    <property type="entry name" value="RICTOR_N"/>
    <property type="match status" value="1"/>
</dbReference>
<organism evidence="5">
    <name type="scientific">Toxoplasma gondii (strain ATCC 50861 / VEG)</name>
    <dbReference type="NCBI Taxonomy" id="432359"/>
    <lineage>
        <taxon>Eukaryota</taxon>
        <taxon>Sar</taxon>
        <taxon>Alveolata</taxon>
        <taxon>Apicomplexa</taxon>
        <taxon>Conoidasida</taxon>
        <taxon>Coccidia</taxon>
        <taxon>Eucoccidiorida</taxon>
        <taxon>Eimeriorina</taxon>
        <taxon>Sarcocystidae</taxon>
        <taxon>Toxoplasma</taxon>
    </lineage>
</organism>
<feature type="region of interest" description="Disordered" evidence="1">
    <location>
        <begin position="838"/>
        <end position="858"/>
    </location>
</feature>
<feature type="compositionally biased region" description="Polar residues" evidence="1">
    <location>
        <begin position="4322"/>
        <end position="4338"/>
    </location>
</feature>
<feature type="compositionally biased region" description="Basic and acidic residues" evidence="1">
    <location>
        <begin position="3590"/>
        <end position="3599"/>
    </location>
</feature>